<dbReference type="EMBL" id="SEOQ01001094">
    <property type="protein sequence ID" value="TFY53869.1"/>
    <property type="molecule type" value="Genomic_DNA"/>
</dbReference>
<protein>
    <submittedName>
        <fullName evidence="3">Uncharacterized protein</fullName>
    </submittedName>
</protein>
<comment type="caution">
    <text evidence="3">The sequence shown here is derived from an EMBL/GenBank/DDBJ whole genome shotgun (WGS) entry which is preliminary data.</text>
</comment>
<evidence type="ECO:0000313" key="3">
    <source>
        <dbReference type="EMBL" id="TFY53869.1"/>
    </source>
</evidence>
<feature type="compositionally biased region" description="Acidic residues" evidence="1">
    <location>
        <begin position="233"/>
        <end position="243"/>
    </location>
</feature>
<reference evidence="3 4" key="1">
    <citation type="submission" date="2019-02" db="EMBL/GenBank/DDBJ databases">
        <title>Genome sequencing of the rare red list fungi Dentipellis fragilis.</title>
        <authorList>
            <person name="Buettner E."/>
            <person name="Kellner H."/>
        </authorList>
    </citation>
    <scope>NUCLEOTIDE SEQUENCE [LARGE SCALE GENOMIC DNA]</scope>
    <source>
        <strain evidence="3 4">DSM 105465</strain>
    </source>
</reference>
<keyword evidence="2" id="KW-1133">Transmembrane helix</keyword>
<name>A0A4Y9XZ42_9AGAM</name>
<dbReference type="Proteomes" id="UP000298327">
    <property type="component" value="Unassembled WGS sequence"/>
</dbReference>
<feature type="region of interest" description="Disordered" evidence="1">
    <location>
        <begin position="222"/>
        <end position="274"/>
    </location>
</feature>
<keyword evidence="4" id="KW-1185">Reference proteome</keyword>
<sequence length="557" mass="59801">MLPVIPVGTTISTIHAAIDVIGNQSNHCKLQILKKEISRLRGAIRASAPLEPYHNPREWCRIHSKMVSLLKDFLIFKRWVYKLDKKQRFFGFWTIRKRMKSIQESAKDIVLKIDLANTYSELQRQKALEAKEKQKTRDLELRQAVKTLKQACEQMQRADEIDLRAHSEGKIDVIMKMLASPSSDESRLDSSSANTEPMSLTSARSILLAEEESTNEQINSLFEEMSRNRGDVETDELSAEEMSADASTNAEDETCDVGDEESDPAGSTSWFDVGDPAEEDLAEAAREAEVQVAEVQAVVDRVEEVLAAVAAGGSGDPPPDDPGNNNQKTESVSASKPTSSASKPTSSVSRPSSSVSQSASRSAYKSASQSASKSASEEKPKPSGSFSVDLSFQPEPTEAPSASVSAPKSAKTTRSASASATTSVSAQSKASSSSVSQSSRSLEPKATRSFDITLSLTPAATSSTSTSALASATITPAPSASAPLSSSIRQPSPRQLIDRNALLLPSSIREQRALTVGYTTPYAAAAAVVLMLMLGMLFVTHRWGRARRGGGKRVGGV</sequence>
<keyword evidence="2" id="KW-0472">Membrane</keyword>
<dbReference type="OrthoDB" id="3329913at2759"/>
<feature type="region of interest" description="Disordered" evidence="1">
    <location>
        <begin position="310"/>
        <end position="444"/>
    </location>
</feature>
<dbReference type="AlphaFoldDB" id="A0A4Y9XZ42"/>
<proteinExistence type="predicted"/>
<feature type="compositionally biased region" description="Low complexity" evidence="1">
    <location>
        <begin position="399"/>
        <end position="441"/>
    </location>
</feature>
<feature type="compositionally biased region" description="Acidic residues" evidence="1">
    <location>
        <begin position="250"/>
        <end position="263"/>
    </location>
</feature>
<evidence type="ECO:0000313" key="4">
    <source>
        <dbReference type="Proteomes" id="UP000298327"/>
    </source>
</evidence>
<accession>A0A4Y9XZ42</accession>
<evidence type="ECO:0000256" key="1">
    <source>
        <dbReference type="SAM" id="MobiDB-lite"/>
    </source>
</evidence>
<gene>
    <name evidence="3" type="ORF">EVG20_g9936</name>
</gene>
<evidence type="ECO:0000256" key="2">
    <source>
        <dbReference type="SAM" id="Phobius"/>
    </source>
</evidence>
<feature type="compositionally biased region" description="Low complexity" evidence="1">
    <location>
        <begin position="322"/>
        <end position="374"/>
    </location>
</feature>
<feature type="transmembrane region" description="Helical" evidence="2">
    <location>
        <begin position="522"/>
        <end position="539"/>
    </location>
</feature>
<keyword evidence="2" id="KW-0812">Transmembrane</keyword>
<organism evidence="3 4">
    <name type="scientific">Dentipellis fragilis</name>
    <dbReference type="NCBI Taxonomy" id="205917"/>
    <lineage>
        <taxon>Eukaryota</taxon>
        <taxon>Fungi</taxon>
        <taxon>Dikarya</taxon>
        <taxon>Basidiomycota</taxon>
        <taxon>Agaricomycotina</taxon>
        <taxon>Agaricomycetes</taxon>
        <taxon>Russulales</taxon>
        <taxon>Hericiaceae</taxon>
        <taxon>Dentipellis</taxon>
    </lineage>
</organism>